<dbReference type="InterPro" id="IPR007138">
    <property type="entry name" value="ABM_dom"/>
</dbReference>
<dbReference type="Pfam" id="PF06778">
    <property type="entry name" value="Chlor_dismutase"/>
    <property type="match status" value="1"/>
</dbReference>
<sequence length="550" mass="60429">MDRRTPPDTAEGWYMLHDFRTVDWDAWREAPDRRRDRAITEGVEYLRAAESVADADEGASTTVAVLGHEADLCLIHLRPTLADLDALERRFETTEFAAFTEHSDSYVSVTEASGYGGASDYFDPDADADPGMKRYIESRLYPTIPDADYVSFYPMDKRRDPPEYNWYDTPFDERAEHVSSHGEIGKTYAGKVRQIISGSAGLDDHEWGVTLFADDPTDIKDLLYEMRFDPSSSKYAAFGRFRLGRQFDPTNLGAFLAGQSLTGEPDAGDGHPHASGTGREHGGEANGYPHGEAPDDHHGDGHGHDGAHGDSAHGHDDAHGDGHGHGGHHHDDESGAPGDVRSELEDLGVYAGQPHGEDVHAVVLYSAADPDELFSEVDGLRTNFDHYDTHVRTVVYQPTEVAGDDAESAVASLWETESAAETAAGFLADLPDVVRQAGDGAPAGADGERDDRPASDDSWGTMGMFYTVKPEHRSDFVGTFADVGEALSGMDGHRKTDLLANREDENDMFIASRWDSREDAMAFFRSDDFAETVEYGRDILEERPRHVFLA</sequence>
<dbReference type="PROSITE" id="PS51725">
    <property type="entry name" value="ABM"/>
    <property type="match status" value="1"/>
</dbReference>
<gene>
    <name evidence="6" type="ORF">ACFOUR_10985</name>
</gene>
<evidence type="ECO:0000256" key="4">
    <source>
        <dbReference type="SAM" id="MobiDB-lite"/>
    </source>
</evidence>
<dbReference type="NCBIfam" id="NF007124">
    <property type="entry name" value="PRK09565.1"/>
    <property type="match status" value="2"/>
</dbReference>
<dbReference type="AlphaFoldDB" id="A0ABD5NPD9"/>
<evidence type="ECO:0000313" key="7">
    <source>
        <dbReference type="Proteomes" id="UP001595846"/>
    </source>
</evidence>
<dbReference type="Gene3D" id="3.30.70.1030">
    <property type="entry name" value="Apc35880, domain 1"/>
    <property type="match status" value="2"/>
</dbReference>
<dbReference type="SUPFAM" id="SSF54909">
    <property type="entry name" value="Dimeric alpha+beta barrel"/>
    <property type="match status" value="2"/>
</dbReference>
<feature type="domain" description="ABM" evidence="5">
    <location>
        <begin position="460"/>
        <end position="548"/>
    </location>
</feature>
<keyword evidence="2" id="KW-0479">Metal-binding</keyword>
<dbReference type="Pfam" id="PF03992">
    <property type="entry name" value="ABM"/>
    <property type="match status" value="1"/>
</dbReference>
<protein>
    <submittedName>
        <fullName evidence="6">Heme-binding protein</fullName>
    </submittedName>
</protein>
<name>A0ABD5NPD9_9EURY</name>
<feature type="compositionally biased region" description="Basic and acidic residues" evidence="4">
    <location>
        <begin position="446"/>
        <end position="455"/>
    </location>
</feature>
<dbReference type="RefSeq" id="WP_256532720.1">
    <property type="nucleotide sequence ID" value="NZ_CP101824.1"/>
</dbReference>
<evidence type="ECO:0000259" key="5">
    <source>
        <dbReference type="PROSITE" id="PS51725"/>
    </source>
</evidence>
<comment type="caution">
    <text evidence="6">The sequence shown here is derived from an EMBL/GenBank/DDBJ whole genome shotgun (WGS) entry which is preliminary data.</text>
</comment>
<accession>A0ABD5NPD9</accession>
<evidence type="ECO:0000313" key="6">
    <source>
        <dbReference type="EMBL" id="MFC3958888.1"/>
    </source>
</evidence>
<dbReference type="Proteomes" id="UP001595846">
    <property type="component" value="Unassembled WGS sequence"/>
</dbReference>
<keyword evidence="1" id="KW-0349">Heme</keyword>
<dbReference type="GO" id="GO:0046872">
    <property type="term" value="F:metal ion binding"/>
    <property type="evidence" value="ECO:0007669"/>
    <property type="project" value="UniProtKB-KW"/>
</dbReference>
<proteinExistence type="predicted"/>
<dbReference type="PANTHER" id="PTHR36843">
    <property type="entry name" value="HEME-DEPENDENT PEROXIDASE YWFI-RELATED"/>
    <property type="match status" value="1"/>
</dbReference>
<dbReference type="GeneID" id="73901823"/>
<feature type="region of interest" description="Disordered" evidence="4">
    <location>
        <begin position="437"/>
        <end position="458"/>
    </location>
</feature>
<dbReference type="Gene3D" id="3.30.70.100">
    <property type="match status" value="1"/>
</dbReference>
<keyword evidence="7" id="KW-1185">Reference proteome</keyword>
<reference evidence="6 7" key="1">
    <citation type="journal article" date="2019" name="Int. J. Syst. Evol. Microbiol.">
        <title>The Global Catalogue of Microorganisms (GCM) 10K type strain sequencing project: providing services to taxonomists for standard genome sequencing and annotation.</title>
        <authorList>
            <consortium name="The Broad Institute Genomics Platform"/>
            <consortium name="The Broad Institute Genome Sequencing Center for Infectious Disease"/>
            <person name="Wu L."/>
            <person name="Ma J."/>
        </authorList>
    </citation>
    <scope>NUCLEOTIDE SEQUENCE [LARGE SCALE GENOMIC DNA]</scope>
    <source>
        <strain evidence="6 7">IBRC-M 10256</strain>
    </source>
</reference>
<keyword evidence="3" id="KW-0408">Iron</keyword>
<organism evidence="6 7">
    <name type="scientific">Halovivax cerinus</name>
    <dbReference type="NCBI Taxonomy" id="1487865"/>
    <lineage>
        <taxon>Archaea</taxon>
        <taxon>Methanobacteriati</taxon>
        <taxon>Methanobacteriota</taxon>
        <taxon>Stenosarchaea group</taxon>
        <taxon>Halobacteria</taxon>
        <taxon>Halobacteriales</taxon>
        <taxon>Natrialbaceae</taxon>
        <taxon>Halovivax</taxon>
    </lineage>
</organism>
<dbReference type="InterPro" id="IPR010644">
    <property type="entry name" value="ChdC/CLD"/>
</dbReference>
<dbReference type="NCBIfam" id="NF008913">
    <property type="entry name" value="PRK12276.1"/>
    <property type="match status" value="1"/>
</dbReference>
<evidence type="ECO:0000256" key="2">
    <source>
        <dbReference type="ARBA" id="ARBA00022723"/>
    </source>
</evidence>
<evidence type="ECO:0000256" key="3">
    <source>
        <dbReference type="ARBA" id="ARBA00023004"/>
    </source>
</evidence>
<feature type="compositionally biased region" description="Basic and acidic residues" evidence="4">
    <location>
        <begin position="292"/>
        <end position="333"/>
    </location>
</feature>
<feature type="compositionally biased region" description="Basic and acidic residues" evidence="4">
    <location>
        <begin position="268"/>
        <end position="283"/>
    </location>
</feature>
<dbReference type="PANTHER" id="PTHR36843:SF1">
    <property type="entry name" value="COPROHEME DECARBOXYLASE"/>
    <property type="match status" value="1"/>
</dbReference>
<feature type="region of interest" description="Disordered" evidence="4">
    <location>
        <begin position="256"/>
        <end position="340"/>
    </location>
</feature>
<dbReference type="InterPro" id="IPR011008">
    <property type="entry name" value="Dimeric_a/b-barrel"/>
</dbReference>
<evidence type="ECO:0000256" key="1">
    <source>
        <dbReference type="ARBA" id="ARBA00022617"/>
    </source>
</evidence>
<dbReference type="EMBL" id="JBHSAQ010000009">
    <property type="protein sequence ID" value="MFC3958888.1"/>
    <property type="molecule type" value="Genomic_DNA"/>
</dbReference>